<accession>A0A8J1TZB6</accession>
<name>A0A8J1TZB6_OWEFU</name>
<evidence type="ECO:0000313" key="1">
    <source>
        <dbReference type="EMBL" id="CAH1787086.1"/>
    </source>
</evidence>
<dbReference type="Gene3D" id="3.40.710.10">
    <property type="entry name" value="DD-peptidase/beta-lactamase superfamily"/>
    <property type="match status" value="1"/>
</dbReference>
<dbReference type="InterPro" id="IPR012338">
    <property type="entry name" value="Beta-lactam/transpept-like"/>
</dbReference>
<sequence>MQTLVMIVFMLGISQAQTDWPQIKEKIDTFVNELLECNGLIGMNLAIVKDGETQYTTGYGFADLENQVPNDGETIHLVQSISKSIAVTLFATLVEETGISWDSLITDLLPTFRFRDEVRNKAIKLRDLLGHVTGFPEILNGPSGTKEEFIEVVQCSEPVMTLRESFCYVDKNYFLAGVILEYLTGKPYSQLVNERIYGPLKMNSSFPTYAGMNDDSLGKWAYSYYLKDGEVTRIIESEGGDNDLFELTAPAYGAMATAEDMAEYMKFHLGAYRNDGSTNPVVDPEILREMYKSNQAINFFTSFLEIDGLEDFQETWRIYDYGMGFWIGNYRDTDLIQHGGYSNQNTLLTMFEYWNIGIYTTINGPIRLKAHAAMTLIHFYIADILRGNSPLYDIKYACTYTLPDKYGAFCGPFNTYPDYTIDKSKNSSSPIETYIGTYGKGDEEVEIEVDPVTPYLVMTKGCEKYNLYPGGVANSFVAESKGECFGCAKSIVFSSLSSLEGFSSLSIDGVIFRNSKISSERECD</sequence>
<dbReference type="AlphaFoldDB" id="A0A8J1TZB6"/>
<comment type="caution">
    <text evidence="1">The sequence shown here is derived from an EMBL/GenBank/DDBJ whole genome shotgun (WGS) entry which is preliminary data.</text>
</comment>
<dbReference type="PANTHER" id="PTHR46825">
    <property type="entry name" value="D-ALANYL-D-ALANINE-CARBOXYPEPTIDASE/ENDOPEPTIDASE AMPH"/>
    <property type="match status" value="1"/>
</dbReference>
<keyword evidence="2" id="KW-1185">Reference proteome</keyword>
<dbReference type="InterPro" id="IPR050491">
    <property type="entry name" value="AmpC-like"/>
</dbReference>
<dbReference type="Pfam" id="PF00144">
    <property type="entry name" value="Beta-lactamase"/>
    <property type="match status" value="1"/>
</dbReference>
<dbReference type="Proteomes" id="UP000749559">
    <property type="component" value="Unassembled WGS sequence"/>
</dbReference>
<dbReference type="OrthoDB" id="5946976at2759"/>
<evidence type="ECO:0000313" key="2">
    <source>
        <dbReference type="Proteomes" id="UP000749559"/>
    </source>
</evidence>
<protein>
    <submittedName>
        <fullName evidence="1">Uncharacterized protein</fullName>
    </submittedName>
</protein>
<dbReference type="SUPFAM" id="SSF56601">
    <property type="entry name" value="beta-lactamase/transpeptidase-like"/>
    <property type="match status" value="1"/>
</dbReference>
<dbReference type="PANTHER" id="PTHR46825:SF15">
    <property type="entry name" value="BETA-LACTAMASE-RELATED DOMAIN-CONTAINING PROTEIN"/>
    <property type="match status" value="1"/>
</dbReference>
<gene>
    <name evidence="1" type="ORF">OFUS_LOCUS12858</name>
</gene>
<proteinExistence type="predicted"/>
<organism evidence="1 2">
    <name type="scientific">Owenia fusiformis</name>
    <name type="common">Polychaete worm</name>
    <dbReference type="NCBI Taxonomy" id="6347"/>
    <lineage>
        <taxon>Eukaryota</taxon>
        <taxon>Metazoa</taxon>
        <taxon>Spiralia</taxon>
        <taxon>Lophotrochozoa</taxon>
        <taxon>Annelida</taxon>
        <taxon>Polychaeta</taxon>
        <taxon>Sedentaria</taxon>
        <taxon>Canalipalpata</taxon>
        <taxon>Sabellida</taxon>
        <taxon>Oweniida</taxon>
        <taxon>Oweniidae</taxon>
        <taxon>Owenia</taxon>
    </lineage>
</organism>
<dbReference type="EMBL" id="CAIIXF020000006">
    <property type="protein sequence ID" value="CAH1787086.1"/>
    <property type="molecule type" value="Genomic_DNA"/>
</dbReference>
<dbReference type="InterPro" id="IPR001466">
    <property type="entry name" value="Beta-lactam-related"/>
</dbReference>
<reference evidence="1" key="1">
    <citation type="submission" date="2022-03" db="EMBL/GenBank/DDBJ databases">
        <authorList>
            <person name="Martin C."/>
        </authorList>
    </citation>
    <scope>NUCLEOTIDE SEQUENCE</scope>
</reference>